<dbReference type="PIRSF" id="PIRSF006380">
    <property type="entry name" value="UCP006380"/>
    <property type="match status" value="1"/>
</dbReference>
<dbReference type="EMBL" id="CP001338">
    <property type="protein sequence ID" value="ACL16851.1"/>
    <property type="molecule type" value="Genomic_DNA"/>
</dbReference>
<dbReference type="Gene3D" id="3.30.2170.10">
    <property type="entry name" value="archaeoglobus fulgidus dsm 4304 superfamily"/>
    <property type="match status" value="1"/>
</dbReference>
<dbReference type="Pfam" id="PF01949">
    <property type="entry name" value="Endo_dU"/>
    <property type="match status" value="1"/>
</dbReference>
<dbReference type="Proteomes" id="UP000002457">
    <property type="component" value="Chromosome"/>
</dbReference>
<dbReference type="KEGG" id="mpl:Mpal_1538"/>
<accession>B8GIN8</accession>
<dbReference type="HAMAP" id="MF_00582">
    <property type="entry name" value="UPF0215"/>
    <property type="match status" value="1"/>
</dbReference>
<dbReference type="HOGENOM" id="CLU_095956_0_0_2"/>
<dbReference type="PANTHER" id="PTHR39518">
    <property type="entry name" value="UPF0215 PROTEIN MJ1150"/>
    <property type="match status" value="1"/>
</dbReference>
<dbReference type="InterPro" id="IPR002802">
    <property type="entry name" value="Endo_dU"/>
</dbReference>
<evidence type="ECO:0000313" key="2">
    <source>
        <dbReference type="EMBL" id="ACL16851.1"/>
    </source>
</evidence>
<name>B8GIN8_METPE</name>
<dbReference type="RefSeq" id="WP_012618170.1">
    <property type="nucleotide sequence ID" value="NC_011832.1"/>
</dbReference>
<gene>
    <name evidence="2" type="ordered locus">Mpal_1538</name>
</gene>
<evidence type="ECO:0000313" key="3">
    <source>
        <dbReference type="Proteomes" id="UP000002457"/>
    </source>
</evidence>
<keyword evidence="3" id="KW-1185">Reference proteome</keyword>
<reference evidence="2 3" key="1">
    <citation type="journal article" date="2015" name="Genome Announc.">
        <title>Complete Genome Sequence of Methanosphaerula palustris E1-9CT, a Hydrogenotrophic Methanogen Isolated from a Minerotrophic Fen Peatland.</title>
        <authorList>
            <person name="Cadillo-Quiroz H."/>
            <person name="Browne P."/>
            <person name="Kyrpides N."/>
            <person name="Woyke T."/>
            <person name="Goodwin L."/>
            <person name="Detter C."/>
            <person name="Yavitt J.B."/>
            <person name="Zinder S.H."/>
        </authorList>
    </citation>
    <scope>NUCLEOTIDE SEQUENCE [LARGE SCALE GENOMIC DNA]</scope>
    <source>
        <strain evidence="3">ATCC BAA-1556 / DSM 19958 / E1-9c</strain>
    </source>
</reference>
<dbReference type="eggNOG" id="arCOG00928">
    <property type="taxonomic scope" value="Archaea"/>
</dbReference>
<evidence type="ECO:0000256" key="1">
    <source>
        <dbReference type="HAMAP-Rule" id="MF_00582"/>
    </source>
</evidence>
<proteinExistence type="inferred from homology"/>
<protein>
    <recommendedName>
        <fullName evidence="1">UPF0215 protein Mpal_1538</fullName>
    </recommendedName>
</protein>
<dbReference type="PANTHER" id="PTHR39518:SF2">
    <property type="entry name" value="UPF0215 PROTEIN MJ1150"/>
    <property type="match status" value="1"/>
</dbReference>
<dbReference type="GeneID" id="7271083"/>
<dbReference type="STRING" id="521011.Mpal_1538"/>
<sequence length="189" mass="20702">MHLEKKGLRVAGIAESFFGSSRSTLACVVMRRDLRIDGVAFGSMTVGGMDATRSIIDLIDDSNRKDVNLVMISGCVIAWFNIIDPEAISQATGLPVIAVTYEESDGLENEICSHFPGDQARLAQYRNLGERIPFLLSTGKSLYLRLAGINIQEAGFICDQFTFDGRIPEPLRVARLMARSLMRGTGSAR</sequence>
<dbReference type="AlphaFoldDB" id="B8GIN8"/>
<organism evidence="2 3">
    <name type="scientific">Methanosphaerula palustris (strain ATCC BAA-1556 / DSM 19958 / E1-9c)</name>
    <dbReference type="NCBI Taxonomy" id="521011"/>
    <lineage>
        <taxon>Archaea</taxon>
        <taxon>Methanobacteriati</taxon>
        <taxon>Methanobacteriota</taxon>
        <taxon>Stenosarchaea group</taxon>
        <taxon>Methanomicrobia</taxon>
        <taxon>Methanomicrobiales</taxon>
        <taxon>Methanoregulaceae</taxon>
        <taxon>Methanosphaerula</taxon>
    </lineage>
</organism>
<comment type="similarity">
    <text evidence="1">Belongs to the UPF0215 family.</text>
</comment>
<dbReference type="OrthoDB" id="15207at2157"/>